<sequence length="116" mass="12791">MYQEMSVHELAEGLERRDVVLLDVRDADHFAAGHIPGSLPVRLPDLPGRLRDPEDELWVRLFGARRPVLIRVGVVGDAERSIDAAAILGEVGVESYVVAGGTRAWSAAGRPLNRRW</sequence>
<feature type="domain" description="Rhodanese" evidence="1">
    <location>
        <begin position="15"/>
        <end position="114"/>
    </location>
</feature>
<name>A0A2U1E916_9PSEU</name>
<dbReference type="Pfam" id="PF00581">
    <property type="entry name" value="Rhodanese"/>
    <property type="match status" value="1"/>
</dbReference>
<reference evidence="2 3" key="1">
    <citation type="submission" date="2018-04" db="EMBL/GenBank/DDBJ databases">
        <title>Genomic Encyclopedia of Type Strains, Phase IV (KMG-IV): sequencing the most valuable type-strain genomes for metagenomic binning, comparative biology and taxonomic classification.</title>
        <authorList>
            <person name="Goeker M."/>
        </authorList>
    </citation>
    <scope>NUCLEOTIDE SEQUENCE [LARGE SCALE GENOMIC DNA]</scope>
    <source>
        <strain evidence="2 3">DSM 45771</strain>
    </source>
</reference>
<proteinExistence type="predicted"/>
<comment type="caution">
    <text evidence="2">The sequence shown here is derived from an EMBL/GenBank/DDBJ whole genome shotgun (WGS) entry which is preliminary data.</text>
</comment>
<dbReference type="InterPro" id="IPR036873">
    <property type="entry name" value="Rhodanese-like_dom_sf"/>
</dbReference>
<protein>
    <submittedName>
        <fullName evidence="2">Rhodanese-related sulfurtransferase</fullName>
    </submittedName>
</protein>
<dbReference type="PANTHER" id="PTHR44086">
    <property type="entry name" value="THIOSULFATE SULFURTRANSFERASE RDL2, MITOCHONDRIAL-RELATED"/>
    <property type="match status" value="1"/>
</dbReference>
<dbReference type="SUPFAM" id="SSF52821">
    <property type="entry name" value="Rhodanese/Cell cycle control phosphatase"/>
    <property type="match status" value="1"/>
</dbReference>
<dbReference type="PROSITE" id="PS50206">
    <property type="entry name" value="RHODANESE_3"/>
    <property type="match status" value="1"/>
</dbReference>
<accession>A0A2U1E916</accession>
<dbReference type="EMBL" id="QEKW01000030">
    <property type="protein sequence ID" value="PVY96375.1"/>
    <property type="molecule type" value="Genomic_DNA"/>
</dbReference>
<evidence type="ECO:0000259" key="1">
    <source>
        <dbReference type="PROSITE" id="PS50206"/>
    </source>
</evidence>
<evidence type="ECO:0000313" key="3">
    <source>
        <dbReference type="Proteomes" id="UP000245639"/>
    </source>
</evidence>
<dbReference type="AlphaFoldDB" id="A0A2U1E916"/>
<dbReference type="PANTHER" id="PTHR44086:SF13">
    <property type="entry name" value="THIOSULFATE SULFURTRANSFERASE PSPE"/>
    <property type="match status" value="1"/>
</dbReference>
<organism evidence="2 3">
    <name type="scientific">Actinomycetospora cinnamomea</name>
    <dbReference type="NCBI Taxonomy" id="663609"/>
    <lineage>
        <taxon>Bacteria</taxon>
        <taxon>Bacillati</taxon>
        <taxon>Actinomycetota</taxon>
        <taxon>Actinomycetes</taxon>
        <taxon>Pseudonocardiales</taxon>
        <taxon>Pseudonocardiaceae</taxon>
        <taxon>Actinomycetospora</taxon>
    </lineage>
</organism>
<evidence type="ECO:0000313" key="2">
    <source>
        <dbReference type="EMBL" id="PVY96375.1"/>
    </source>
</evidence>
<dbReference type="OrthoDB" id="9800872at2"/>
<keyword evidence="2" id="KW-0808">Transferase</keyword>
<dbReference type="InterPro" id="IPR001763">
    <property type="entry name" value="Rhodanese-like_dom"/>
</dbReference>
<dbReference type="CDD" id="cd00158">
    <property type="entry name" value="RHOD"/>
    <property type="match status" value="1"/>
</dbReference>
<dbReference type="Gene3D" id="3.40.250.10">
    <property type="entry name" value="Rhodanese-like domain"/>
    <property type="match status" value="1"/>
</dbReference>
<dbReference type="SMART" id="SM00450">
    <property type="entry name" value="RHOD"/>
    <property type="match status" value="1"/>
</dbReference>
<keyword evidence="3" id="KW-1185">Reference proteome</keyword>
<dbReference type="GO" id="GO:0004792">
    <property type="term" value="F:thiosulfate-cyanide sulfurtransferase activity"/>
    <property type="evidence" value="ECO:0007669"/>
    <property type="project" value="TreeGrafter"/>
</dbReference>
<gene>
    <name evidence="2" type="ORF">C8D89_13025</name>
</gene>
<dbReference type="Proteomes" id="UP000245639">
    <property type="component" value="Unassembled WGS sequence"/>
</dbReference>